<comment type="caution">
    <text evidence="1">The sequence shown here is derived from an EMBL/GenBank/DDBJ whole genome shotgun (WGS) entry which is preliminary data.</text>
</comment>
<reference evidence="1 2" key="1">
    <citation type="journal article" date="2020" name="Genome Biol. Evol.">
        <title>A new high-quality draft genome assembly of the Chinese cordyceps Ophiocordyceps sinensis.</title>
        <authorList>
            <person name="Shu R."/>
            <person name="Zhang J."/>
            <person name="Meng Q."/>
            <person name="Zhang H."/>
            <person name="Zhou G."/>
            <person name="Li M."/>
            <person name="Wu P."/>
            <person name="Zhao Y."/>
            <person name="Chen C."/>
            <person name="Qin Q."/>
        </authorList>
    </citation>
    <scope>NUCLEOTIDE SEQUENCE [LARGE SCALE GENOMIC DNA]</scope>
    <source>
        <strain evidence="1 2">IOZ07</strain>
    </source>
</reference>
<dbReference type="EMBL" id="JAAVMX010000007">
    <property type="protein sequence ID" value="KAF4506711.1"/>
    <property type="molecule type" value="Genomic_DNA"/>
</dbReference>
<proteinExistence type="predicted"/>
<protein>
    <submittedName>
        <fullName evidence="1">Uncharacterized protein</fullName>
    </submittedName>
</protein>
<evidence type="ECO:0000313" key="1">
    <source>
        <dbReference type="EMBL" id="KAF4506711.1"/>
    </source>
</evidence>
<name>A0A8H4PN33_9HYPO</name>
<sequence length="92" mass="10090">MDVAVLIFLSSSRHRWHRQCTITKISAFSVIFFKIGVETTRSLASTPLSSAAITLTRTTTTAVATGAHDDVGDLSSPRSILQNTKCYKLLYL</sequence>
<dbReference type="Proteomes" id="UP000557566">
    <property type="component" value="Unassembled WGS sequence"/>
</dbReference>
<evidence type="ECO:0000313" key="2">
    <source>
        <dbReference type="Proteomes" id="UP000557566"/>
    </source>
</evidence>
<gene>
    <name evidence="1" type="ORF">G6O67_006766</name>
</gene>
<keyword evidence="2" id="KW-1185">Reference proteome</keyword>
<accession>A0A8H4PN33</accession>
<organism evidence="1 2">
    <name type="scientific">Ophiocordyceps sinensis</name>
    <dbReference type="NCBI Taxonomy" id="72228"/>
    <lineage>
        <taxon>Eukaryota</taxon>
        <taxon>Fungi</taxon>
        <taxon>Dikarya</taxon>
        <taxon>Ascomycota</taxon>
        <taxon>Pezizomycotina</taxon>
        <taxon>Sordariomycetes</taxon>
        <taxon>Hypocreomycetidae</taxon>
        <taxon>Hypocreales</taxon>
        <taxon>Ophiocordycipitaceae</taxon>
        <taxon>Ophiocordyceps</taxon>
    </lineage>
</organism>
<dbReference type="AlphaFoldDB" id="A0A8H4PN33"/>